<comment type="caution">
    <text evidence="4">The sequence shown here is derived from an EMBL/GenBank/DDBJ whole genome shotgun (WGS) entry which is preliminary data.</text>
</comment>
<name>A0ABS3X2I5_9ACTN</name>
<feature type="region of interest" description="Disordered" evidence="1">
    <location>
        <begin position="1"/>
        <end position="33"/>
    </location>
</feature>
<keyword evidence="2" id="KW-1133">Transmembrane helix</keyword>
<keyword evidence="2" id="KW-0472">Membrane</keyword>
<feature type="transmembrane region" description="Helical" evidence="2">
    <location>
        <begin position="204"/>
        <end position="229"/>
    </location>
</feature>
<feature type="compositionally biased region" description="Basic and acidic residues" evidence="1">
    <location>
        <begin position="1"/>
        <end position="12"/>
    </location>
</feature>
<evidence type="ECO:0000256" key="2">
    <source>
        <dbReference type="SAM" id="Phobius"/>
    </source>
</evidence>
<feature type="domain" description="YdbS-like PH" evidence="3">
    <location>
        <begin position="379"/>
        <end position="444"/>
    </location>
</feature>
<dbReference type="InterPro" id="IPR005182">
    <property type="entry name" value="YdbS-like_PH"/>
</dbReference>
<evidence type="ECO:0000256" key="1">
    <source>
        <dbReference type="SAM" id="MobiDB-lite"/>
    </source>
</evidence>
<accession>A0ABS3X2I5</accession>
<feature type="transmembrane region" description="Helical" evidence="2">
    <location>
        <begin position="235"/>
        <end position="253"/>
    </location>
</feature>
<keyword evidence="5" id="KW-1185">Reference proteome</keyword>
<feature type="compositionally biased region" description="Low complexity" evidence="1">
    <location>
        <begin position="13"/>
        <end position="25"/>
    </location>
</feature>
<dbReference type="Pfam" id="PF03703">
    <property type="entry name" value="bPH_2"/>
    <property type="match status" value="3"/>
</dbReference>
<gene>
    <name evidence="4" type="ORF">JW592_29690</name>
</gene>
<feature type="domain" description="YdbS-like PH" evidence="3">
    <location>
        <begin position="266"/>
        <end position="338"/>
    </location>
</feature>
<dbReference type="InterPro" id="IPR014529">
    <property type="entry name" value="UCP026631"/>
</dbReference>
<dbReference type="PIRSF" id="PIRSF026631">
    <property type="entry name" value="UCP026631"/>
    <property type="match status" value="1"/>
</dbReference>
<organism evidence="4 5">
    <name type="scientific">Streptomyces spirodelae</name>
    <dbReference type="NCBI Taxonomy" id="2812904"/>
    <lineage>
        <taxon>Bacteria</taxon>
        <taxon>Bacillati</taxon>
        <taxon>Actinomycetota</taxon>
        <taxon>Actinomycetes</taxon>
        <taxon>Kitasatosporales</taxon>
        <taxon>Streptomycetaceae</taxon>
        <taxon>Streptomyces</taxon>
    </lineage>
</organism>
<reference evidence="4 5" key="1">
    <citation type="submission" date="2021-02" db="EMBL/GenBank/DDBJ databases">
        <title>Streptomyces spirodelae sp. nov., isolated from duckweed.</title>
        <authorList>
            <person name="Saimee Y."/>
            <person name="Duangmal K."/>
        </authorList>
    </citation>
    <scope>NUCLEOTIDE SEQUENCE [LARGE SCALE GENOMIC DNA]</scope>
    <source>
        <strain evidence="4 5">DW4-2</strain>
    </source>
</reference>
<protein>
    <submittedName>
        <fullName evidence="4">PH domain-containing protein</fullName>
    </submittedName>
</protein>
<dbReference type="PANTHER" id="PTHR34473:SF2">
    <property type="entry name" value="UPF0699 TRANSMEMBRANE PROTEIN YDBT"/>
    <property type="match status" value="1"/>
</dbReference>
<evidence type="ECO:0000259" key="3">
    <source>
        <dbReference type="Pfam" id="PF03703"/>
    </source>
</evidence>
<evidence type="ECO:0000313" key="5">
    <source>
        <dbReference type="Proteomes" id="UP001518976"/>
    </source>
</evidence>
<evidence type="ECO:0000313" key="4">
    <source>
        <dbReference type="EMBL" id="MBO8189583.1"/>
    </source>
</evidence>
<proteinExistence type="predicted"/>
<dbReference type="Proteomes" id="UP001518976">
    <property type="component" value="Unassembled WGS sequence"/>
</dbReference>
<feature type="transmembrane region" description="Helical" evidence="2">
    <location>
        <begin position="73"/>
        <end position="93"/>
    </location>
</feature>
<sequence>MTENRAEADNRAEAGAGPEAAAPGPRFLPRRPEGNRLHPVTPWRRAWAPLAALLAFVAHDFRQAREWSEQLTAAWAGLGLLVLLPLAAGYGFLSWWCTSYLVTDTELRIHTGLLFRRTAHIRLDRIQAVDVSRPLLARMAGVAKLKLDAVGTDDKDELAYLGERQAVALRAELLARAAGIAPEAAPEAGEAPSRELLRVGPRTLITSVLLLGAGWGALGALLVVPTALWLATENVWTVLAAAVPLAGGCWAASAGRIVREFDWTVAESPDGLRLDSGLLDRQHATVPPGRVQAIRIVEPLLWRRRGWVRVELEIAGAGGSDDGAGVLVPVATRQEADGVLARALPGVDPDAAHAALTPVPRRARWCAPVARRGYLHGVTPGAFVTRHGLLTRRTTLVPHAKVQSVRLEQGPWERRHRLADVYVDHGADGEVRAHLRDEEEARALLWAQADRSRTGRRTALPERWLTARDGGAPAP</sequence>
<keyword evidence="2" id="KW-0812">Transmembrane</keyword>
<dbReference type="RefSeq" id="WP_209268344.1">
    <property type="nucleotide sequence ID" value="NZ_JAFFZN010000037.1"/>
</dbReference>
<dbReference type="PANTHER" id="PTHR34473">
    <property type="entry name" value="UPF0699 TRANSMEMBRANE PROTEIN YDBS"/>
    <property type="match status" value="1"/>
</dbReference>
<feature type="domain" description="YdbS-like PH" evidence="3">
    <location>
        <begin position="95"/>
        <end position="172"/>
    </location>
</feature>
<dbReference type="EMBL" id="JAFFZN010000037">
    <property type="protein sequence ID" value="MBO8189583.1"/>
    <property type="molecule type" value="Genomic_DNA"/>
</dbReference>